<keyword evidence="5 7" id="KW-1133">Transmembrane helix</keyword>
<keyword evidence="3" id="KW-1003">Cell membrane</keyword>
<keyword evidence="10" id="KW-1185">Reference proteome</keyword>
<dbReference type="Proteomes" id="UP000276128">
    <property type="component" value="Unassembled WGS sequence"/>
</dbReference>
<sequence length="405" mass="42621">MKSISSKGAFWIVAWVLMMSLWTSTAPSIVFPVYAAQWHLSKSMTTGVFATYPVALILILLLVGNISDYIGRKQTLLLGLGFLLLSAFVFAVAPSLHWLFIGRGLQGIGVGLTSGAGAAALVEYNYSSNKQLPGSITTITQAVGLFMATIIGAALIKYAPLPLHLSYWVLFALLVLSILLCLLLPASTKAQSAEKRKWKVQGVTVPRGLGSTYILAALAVGAGFANGAVFLSLGAQIAREVVGTQDILIIGTVLSISYLLASVSATIARRLGPVTSIRLGMASIILTMYLLVAAARYHSFAIFIISAILGGLAYGFSAAGGLGIAAIKSPPQYRVQFLSAVFVVCYLFQGMSAYGGGLATSLYGFRSAIEILALIVGAIALITLVYTLKSHKKGESMTAASKPLI</sequence>
<evidence type="ECO:0000256" key="1">
    <source>
        <dbReference type="ARBA" id="ARBA00004651"/>
    </source>
</evidence>
<evidence type="ECO:0000256" key="4">
    <source>
        <dbReference type="ARBA" id="ARBA00022692"/>
    </source>
</evidence>
<proteinExistence type="predicted"/>
<dbReference type="RefSeq" id="WP_126142092.1">
    <property type="nucleotide sequence ID" value="NZ_RXHU01000042.1"/>
</dbReference>
<feature type="transmembrane region" description="Helical" evidence="7">
    <location>
        <begin position="76"/>
        <end position="101"/>
    </location>
</feature>
<dbReference type="GO" id="GO:0022857">
    <property type="term" value="F:transmembrane transporter activity"/>
    <property type="evidence" value="ECO:0007669"/>
    <property type="project" value="InterPro"/>
</dbReference>
<feature type="transmembrane region" description="Helical" evidence="7">
    <location>
        <begin position="107"/>
        <end position="126"/>
    </location>
</feature>
<comment type="subcellular location">
    <subcellularLocation>
        <location evidence="1">Cell membrane</location>
        <topology evidence="1">Multi-pass membrane protein</topology>
    </subcellularLocation>
</comment>
<protein>
    <submittedName>
        <fullName evidence="9">MFS transporter</fullName>
    </submittedName>
</protein>
<dbReference type="Gene3D" id="1.20.1250.20">
    <property type="entry name" value="MFS general substrate transporter like domains"/>
    <property type="match status" value="1"/>
</dbReference>
<evidence type="ECO:0000256" key="3">
    <source>
        <dbReference type="ARBA" id="ARBA00022475"/>
    </source>
</evidence>
<evidence type="ECO:0000313" key="9">
    <source>
        <dbReference type="EMBL" id="RTE08876.1"/>
    </source>
</evidence>
<dbReference type="AlphaFoldDB" id="A0A3S0A3T4"/>
<feature type="domain" description="Major facilitator superfamily (MFS) profile" evidence="8">
    <location>
        <begin position="9"/>
        <end position="395"/>
    </location>
</feature>
<dbReference type="InterPro" id="IPR020846">
    <property type="entry name" value="MFS_dom"/>
</dbReference>
<dbReference type="InterPro" id="IPR050171">
    <property type="entry name" value="MFS_Transporters"/>
</dbReference>
<feature type="transmembrane region" description="Helical" evidence="7">
    <location>
        <begin position="337"/>
        <end position="356"/>
    </location>
</feature>
<keyword evidence="2" id="KW-0813">Transport</keyword>
<evidence type="ECO:0000256" key="6">
    <source>
        <dbReference type="ARBA" id="ARBA00023136"/>
    </source>
</evidence>
<feature type="transmembrane region" description="Helical" evidence="7">
    <location>
        <begin position="208"/>
        <end position="235"/>
    </location>
</feature>
<feature type="transmembrane region" description="Helical" evidence="7">
    <location>
        <begin position="138"/>
        <end position="159"/>
    </location>
</feature>
<dbReference type="InterPro" id="IPR005829">
    <property type="entry name" value="Sugar_transporter_CS"/>
</dbReference>
<evidence type="ECO:0000256" key="5">
    <source>
        <dbReference type="ARBA" id="ARBA00022989"/>
    </source>
</evidence>
<dbReference type="PANTHER" id="PTHR23517:SF13">
    <property type="entry name" value="MAJOR FACILITATOR SUPERFAMILY MFS_1"/>
    <property type="match status" value="1"/>
</dbReference>
<name>A0A3S0A3T4_9BACL</name>
<dbReference type="SUPFAM" id="SSF103473">
    <property type="entry name" value="MFS general substrate transporter"/>
    <property type="match status" value="1"/>
</dbReference>
<dbReference type="InterPro" id="IPR011701">
    <property type="entry name" value="MFS"/>
</dbReference>
<feature type="transmembrane region" description="Helical" evidence="7">
    <location>
        <begin position="45"/>
        <end position="64"/>
    </location>
</feature>
<dbReference type="OrthoDB" id="9793283at2"/>
<feature type="transmembrane region" description="Helical" evidence="7">
    <location>
        <begin position="300"/>
        <end position="325"/>
    </location>
</feature>
<gene>
    <name evidence="9" type="ORF">EJQ19_15255</name>
</gene>
<dbReference type="PROSITE" id="PS50850">
    <property type="entry name" value="MFS"/>
    <property type="match status" value="1"/>
</dbReference>
<feature type="transmembrane region" description="Helical" evidence="7">
    <location>
        <begin position="165"/>
        <end position="187"/>
    </location>
</feature>
<comment type="caution">
    <text evidence="9">The sequence shown here is derived from an EMBL/GenBank/DDBJ whole genome shotgun (WGS) entry which is preliminary data.</text>
</comment>
<feature type="transmembrane region" description="Helical" evidence="7">
    <location>
        <begin position="275"/>
        <end position="294"/>
    </location>
</feature>
<accession>A0A3S0A3T4</accession>
<keyword evidence="6 7" id="KW-0472">Membrane</keyword>
<evidence type="ECO:0000256" key="7">
    <source>
        <dbReference type="SAM" id="Phobius"/>
    </source>
</evidence>
<reference evidence="9 10" key="1">
    <citation type="submission" date="2018-12" db="EMBL/GenBank/DDBJ databases">
        <title>Bacillus ochoae sp. nov., Paenibacillus whitsoniae sp. nov., Paenibacillus spiritus sp. nov. Isolated from the Mars Exploration Rover during spacecraft assembly.</title>
        <authorList>
            <person name="Seuylemezian A."/>
            <person name="Vaishampayan P."/>
        </authorList>
    </citation>
    <scope>NUCLEOTIDE SEQUENCE [LARGE SCALE GENOMIC DNA]</scope>
    <source>
        <strain evidence="9 10">MER 54</strain>
    </source>
</reference>
<dbReference type="Pfam" id="PF07690">
    <property type="entry name" value="MFS_1"/>
    <property type="match status" value="1"/>
</dbReference>
<organism evidence="9 10">
    <name type="scientific">Paenibacillus whitsoniae</name>
    <dbReference type="NCBI Taxonomy" id="2496558"/>
    <lineage>
        <taxon>Bacteria</taxon>
        <taxon>Bacillati</taxon>
        <taxon>Bacillota</taxon>
        <taxon>Bacilli</taxon>
        <taxon>Bacillales</taxon>
        <taxon>Paenibacillaceae</taxon>
        <taxon>Paenibacillus</taxon>
    </lineage>
</organism>
<dbReference type="EMBL" id="RXHU01000042">
    <property type="protein sequence ID" value="RTE08876.1"/>
    <property type="molecule type" value="Genomic_DNA"/>
</dbReference>
<dbReference type="PANTHER" id="PTHR23517">
    <property type="entry name" value="RESISTANCE PROTEIN MDTM, PUTATIVE-RELATED-RELATED"/>
    <property type="match status" value="1"/>
</dbReference>
<evidence type="ECO:0000313" key="10">
    <source>
        <dbReference type="Proteomes" id="UP000276128"/>
    </source>
</evidence>
<keyword evidence="4 7" id="KW-0812">Transmembrane</keyword>
<feature type="transmembrane region" description="Helical" evidence="7">
    <location>
        <begin position="247"/>
        <end position="268"/>
    </location>
</feature>
<evidence type="ECO:0000259" key="8">
    <source>
        <dbReference type="PROSITE" id="PS50850"/>
    </source>
</evidence>
<dbReference type="PROSITE" id="PS00216">
    <property type="entry name" value="SUGAR_TRANSPORT_1"/>
    <property type="match status" value="1"/>
</dbReference>
<dbReference type="GO" id="GO:0005886">
    <property type="term" value="C:plasma membrane"/>
    <property type="evidence" value="ECO:0007669"/>
    <property type="project" value="UniProtKB-SubCell"/>
</dbReference>
<dbReference type="InterPro" id="IPR036259">
    <property type="entry name" value="MFS_trans_sf"/>
</dbReference>
<feature type="transmembrane region" description="Helical" evidence="7">
    <location>
        <begin position="368"/>
        <end position="388"/>
    </location>
</feature>
<evidence type="ECO:0000256" key="2">
    <source>
        <dbReference type="ARBA" id="ARBA00022448"/>
    </source>
</evidence>